<comment type="caution">
    <text evidence="3">The sequence shown here is derived from an EMBL/GenBank/DDBJ whole genome shotgun (WGS) entry which is preliminary data.</text>
</comment>
<keyword evidence="1" id="KW-0812">Transmembrane</keyword>
<evidence type="ECO:0000259" key="2">
    <source>
        <dbReference type="Pfam" id="PF10756"/>
    </source>
</evidence>
<keyword evidence="1" id="KW-0472">Membrane</keyword>
<keyword evidence="1" id="KW-1133">Transmembrane helix</keyword>
<keyword evidence="4" id="KW-1185">Reference proteome</keyword>
<dbReference type="OrthoDB" id="5191452at2"/>
<evidence type="ECO:0000313" key="3">
    <source>
        <dbReference type="EMBL" id="RZS29808.1"/>
    </source>
</evidence>
<dbReference type="Pfam" id="PF10756">
    <property type="entry name" value="bPH_6"/>
    <property type="match status" value="1"/>
</dbReference>
<dbReference type="AlphaFoldDB" id="A0A4Q7KCZ6"/>
<accession>A0A4Q7KCZ6</accession>
<protein>
    <submittedName>
        <fullName evidence="3">PH (Pleckstrin Homology) domain-containing protein</fullName>
    </submittedName>
</protein>
<proteinExistence type="predicted"/>
<dbReference type="InterPro" id="IPR019692">
    <property type="entry name" value="CFP-6_PH"/>
</dbReference>
<evidence type="ECO:0000256" key="1">
    <source>
        <dbReference type="SAM" id="Phobius"/>
    </source>
</evidence>
<dbReference type="EMBL" id="SGWQ01000018">
    <property type="protein sequence ID" value="RZS29808.1"/>
    <property type="molecule type" value="Genomic_DNA"/>
</dbReference>
<feature type="transmembrane region" description="Helical" evidence="1">
    <location>
        <begin position="16"/>
        <end position="36"/>
    </location>
</feature>
<sequence length="147" mass="16264">MSTATRFQVRPKKVRIVAGIGAVVLVAAFTIVAILLRNSPTGVIFRTTDQIAMVAVGVLLGAGAMLFARPRVRADADGVDVRNMLGDKRFNWDDVEHVSFPDGSAWARLELPDDEYVPVMAIQAIDGERAVLAMRELRRLHREHESR</sequence>
<organism evidence="3 4">
    <name type="scientific">Herbihabitans rhizosphaerae</name>
    <dbReference type="NCBI Taxonomy" id="1872711"/>
    <lineage>
        <taxon>Bacteria</taxon>
        <taxon>Bacillati</taxon>
        <taxon>Actinomycetota</taxon>
        <taxon>Actinomycetes</taxon>
        <taxon>Pseudonocardiales</taxon>
        <taxon>Pseudonocardiaceae</taxon>
        <taxon>Herbihabitans</taxon>
    </lineage>
</organism>
<gene>
    <name evidence="3" type="ORF">EV193_11862</name>
</gene>
<name>A0A4Q7KCZ6_9PSEU</name>
<feature type="transmembrane region" description="Helical" evidence="1">
    <location>
        <begin position="51"/>
        <end position="68"/>
    </location>
</feature>
<evidence type="ECO:0000313" key="4">
    <source>
        <dbReference type="Proteomes" id="UP000294257"/>
    </source>
</evidence>
<reference evidence="3 4" key="1">
    <citation type="submission" date="2019-02" db="EMBL/GenBank/DDBJ databases">
        <title>Genomic Encyclopedia of Type Strains, Phase IV (KMG-IV): sequencing the most valuable type-strain genomes for metagenomic binning, comparative biology and taxonomic classification.</title>
        <authorList>
            <person name="Goeker M."/>
        </authorList>
    </citation>
    <scope>NUCLEOTIDE SEQUENCE [LARGE SCALE GENOMIC DNA]</scope>
    <source>
        <strain evidence="3 4">DSM 101727</strain>
    </source>
</reference>
<dbReference type="Proteomes" id="UP000294257">
    <property type="component" value="Unassembled WGS sequence"/>
</dbReference>
<feature type="domain" description="Low molecular weight protein antigen 6 PH" evidence="2">
    <location>
        <begin position="69"/>
        <end position="139"/>
    </location>
</feature>